<gene>
    <name evidence="1" type="ORF">P0O15_08165</name>
</gene>
<dbReference type="EMBL" id="JARFPK010000028">
    <property type="protein sequence ID" value="MDF0591141.1"/>
    <property type="molecule type" value="Genomic_DNA"/>
</dbReference>
<reference evidence="1 2" key="1">
    <citation type="submission" date="2023-03" db="EMBL/GenBank/DDBJ databases">
        <title>WGS of Methanotrichaceae archaeon Mx.</title>
        <authorList>
            <person name="Sorokin D.Y."/>
            <person name="Merkel A.Y."/>
        </authorList>
    </citation>
    <scope>NUCLEOTIDE SEQUENCE [LARGE SCALE GENOMIC DNA]</scope>
    <source>
        <strain evidence="1 2">Mx</strain>
    </source>
</reference>
<proteinExistence type="predicted"/>
<protein>
    <submittedName>
        <fullName evidence="1">Uncharacterized protein</fullName>
    </submittedName>
</protein>
<comment type="caution">
    <text evidence="1">The sequence shown here is derived from an EMBL/GenBank/DDBJ whole genome shotgun (WGS) entry which is preliminary data.</text>
</comment>
<keyword evidence="2" id="KW-1185">Reference proteome</keyword>
<evidence type="ECO:0000313" key="1">
    <source>
        <dbReference type="EMBL" id="MDF0591141.1"/>
    </source>
</evidence>
<name>A0ABT5X8X0_9EURY</name>
<sequence>MTDFEGVGLGPGFDLAYGEGEMPDTVMRSIVLGPDSSGPMGPSAPSGLAEAYYSMEQPAFGEIQQYSISGSEPSTVYFGGEATSYSAFRTGYFGTNALWIMGTWSWTQYAYCPLGAWMQLLAYSSTGGSTEFYEIYPSGRVDKKTYRLWPGYTRIAFHGDEPGRHILLFVVNNQPSNPVIIDVGTGAWPPGPVPGPIPPYSRVTVRSSWLTGFTVTVDGVQEYRDISDGRLDGVVSFTVPGDQYHSIRIASPGYFRSYYRFFRSGYSYTLTV</sequence>
<evidence type="ECO:0000313" key="2">
    <source>
        <dbReference type="Proteomes" id="UP001220010"/>
    </source>
</evidence>
<dbReference type="Proteomes" id="UP001220010">
    <property type="component" value="Unassembled WGS sequence"/>
</dbReference>
<accession>A0ABT5X8X0</accession>
<organism evidence="1 2">
    <name type="scientific">Candidatus Methanocrinis natronophilus</name>
    <dbReference type="NCBI Taxonomy" id="3033396"/>
    <lineage>
        <taxon>Archaea</taxon>
        <taxon>Methanobacteriati</taxon>
        <taxon>Methanobacteriota</taxon>
        <taxon>Stenosarchaea group</taxon>
        <taxon>Methanomicrobia</taxon>
        <taxon>Methanotrichales</taxon>
        <taxon>Methanotrichaceae</taxon>
        <taxon>Methanocrinis</taxon>
    </lineage>
</organism>